<keyword evidence="6 8" id="KW-1133">Transmembrane helix</keyword>
<evidence type="ECO:0000256" key="3">
    <source>
        <dbReference type="ARBA" id="ARBA00022692"/>
    </source>
</evidence>
<feature type="transmembrane region" description="Helical" evidence="8">
    <location>
        <begin position="709"/>
        <end position="727"/>
    </location>
</feature>
<dbReference type="InterPro" id="IPR013525">
    <property type="entry name" value="ABC2_TM"/>
</dbReference>
<organism evidence="10 11">
    <name type="scientific">Mangrovibacterium marinum</name>
    <dbReference type="NCBI Taxonomy" id="1639118"/>
    <lineage>
        <taxon>Bacteria</taxon>
        <taxon>Pseudomonadati</taxon>
        <taxon>Bacteroidota</taxon>
        <taxon>Bacteroidia</taxon>
        <taxon>Marinilabiliales</taxon>
        <taxon>Prolixibacteraceae</taxon>
        <taxon>Mangrovibacterium</taxon>
    </lineage>
</organism>
<feature type="transmembrane region" description="Helical" evidence="8">
    <location>
        <begin position="670"/>
        <end position="697"/>
    </location>
</feature>
<evidence type="ECO:0000256" key="6">
    <source>
        <dbReference type="ARBA" id="ARBA00022989"/>
    </source>
</evidence>
<dbReference type="PROSITE" id="PS50893">
    <property type="entry name" value="ABC_TRANSPORTER_2"/>
    <property type="match status" value="1"/>
</dbReference>
<evidence type="ECO:0000259" key="9">
    <source>
        <dbReference type="PROSITE" id="PS50893"/>
    </source>
</evidence>
<dbReference type="PANTHER" id="PTHR48041">
    <property type="entry name" value="ABC TRANSPORTER G FAMILY MEMBER 28"/>
    <property type="match status" value="1"/>
</dbReference>
<dbReference type="OrthoDB" id="9804819at2"/>
<evidence type="ECO:0000256" key="8">
    <source>
        <dbReference type="SAM" id="Phobius"/>
    </source>
</evidence>
<keyword evidence="4" id="KW-0547">Nucleotide-binding</keyword>
<dbReference type="PROSITE" id="PS00211">
    <property type="entry name" value="ABC_TRANSPORTER_1"/>
    <property type="match status" value="1"/>
</dbReference>
<dbReference type="GO" id="GO:0016020">
    <property type="term" value="C:membrane"/>
    <property type="evidence" value="ECO:0007669"/>
    <property type="project" value="UniProtKB-SubCell"/>
</dbReference>
<dbReference type="GO" id="GO:0016887">
    <property type="term" value="F:ATP hydrolysis activity"/>
    <property type="evidence" value="ECO:0007669"/>
    <property type="project" value="InterPro"/>
</dbReference>
<dbReference type="AlphaFoldDB" id="A0A2T5C4F4"/>
<dbReference type="InterPro" id="IPR003593">
    <property type="entry name" value="AAA+_ATPase"/>
</dbReference>
<evidence type="ECO:0000256" key="5">
    <source>
        <dbReference type="ARBA" id="ARBA00022840"/>
    </source>
</evidence>
<reference evidence="10 11" key="1">
    <citation type="submission" date="2018-04" db="EMBL/GenBank/DDBJ databases">
        <title>Genomic Encyclopedia of Archaeal and Bacterial Type Strains, Phase II (KMG-II): from individual species to whole genera.</title>
        <authorList>
            <person name="Goeker M."/>
        </authorList>
    </citation>
    <scope>NUCLEOTIDE SEQUENCE [LARGE SCALE GENOMIC DNA]</scope>
    <source>
        <strain evidence="10 11">DSM 28823</strain>
    </source>
</reference>
<feature type="transmembrane region" description="Helical" evidence="8">
    <location>
        <begin position="594"/>
        <end position="617"/>
    </location>
</feature>
<feature type="transmembrane region" description="Helical" evidence="8">
    <location>
        <begin position="734"/>
        <end position="755"/>
    </location>
</feature>
<evidence type="ECO:0000256" key="4">
    <source>
        <dbReference type="ARBA" id="ARBA00022741"/>
    </source>
</evidence>
<feature type="transmembrane region" description="Helical" evidence="8">
    <location>
        <begin position="992"/>
        <end position="1014"/>
    </location>
</feature>
<comment type="caution">
    <text evidence="10">The sequence shown here is derived from an EMBL/GenBank/DDBJ whole genome shotgun (WGS) entry which is preliminary data.</text>
</comment>
<sequence length="1062" mass="123489">MHEGIIETLVKLFAIITNYDKRLSSENMNLVESYLKENFNRELVDKYLNMYQSFVGYYHINHREFFYTGQDMDKRFINKKYLNQICSDIAYNYDLNIRFLIVTQLFNFINKTTGLNIDDLKMVHVVAMGLNIDAKEYNHFYRFALYSFQKVKEKSWLFVINGDEKYADEEIKHLYRENQQVTIEFIRIPSINTLFFKYSGPRNLYLNGHRLTQQRIYIFTPGGVLKTSRIIPIYYSSVMSRFIQAKGKPMIVFNAENIEYRFNRRVLGLHGFSFQERSGDLVGIIGGSGVGKTTLLNVLNGKLKPSGGKITINGYNLHEPANADYLNGVIGYVPQDDLLIEELTVYQNLRFNARFCFSNLDDDKIDDIIEQTLTDFDLVEARDLVVGNPLKKILSGGQRKRLNIALELMREPSILFVDEPTSGLSSADSEKVMYLLKRQCLKGKLVFANIHQPSSEIYKLFDRIIIMDKGGRVVFFGNPMEAITYFKNQANYVNPDESECMSCGNVKTEQPLQIIEARMVDPFGKSIRRRKVSPEEWYQNYREKVEPRVVDFMHSNPVKKIKFPENLFKTPRWGQQFKLFLQRDFESKRSNKQYLAIALLEAPILALILGYFTKFFYQGKYIFAENDNIPAYLFMSVVVALFIGLSISAEEIFKDRKIRTREEFLNLSKGAYFVSKITILFIISAIQVLSFVLIGNYLLEIHSLTFENWAILFTTACFANLLGLNLSAGLDSAVAIYVMIPLLLVPQLLLSGVIVDFNKMHNSIASHDHTPIIGDLMASRWSYEALSVNQYTNNSYRKLLFDEELEKNRWGFNSYYLVPELNKLTQAHERLVHNNEPEEAQLITPLLLNSFEDIAQNGVPANDSVLANLQRLRETQNESIDYQLLKNYLATAKKSFEEYYHQANDRLNTKYNELLARFDGDAAKLQEFKSQYTNKKMELLVRDKYSPNKIYISNDHYHQGDEPIYRIPFERNGRAHFYAPYKFIGSLKIPTVLFNVLFLWLLTAILAISLYFDVLRKVISYVNRWKLTRQAQLRDRIFYNPMAFIKPEHKRKQVKKPSAGKS</sequence>
<evidence type="ECO:0000256" key="7">
    <source>
        <dbReference type="ARBA" id="ARBA00023136"/>
    </source>
</evidence>
<dbReference type="SMART" id="SM00382">
    <property type="entry name" value="AAA"/>
    <property type="match status" value="1"/>
</dbReference>
<dbReference type="InterPro" id="IPR050352">
    <property type="entry name" value="ABCG_transporters"/>
</dbReference>
<keyword evidence="7 8" id="KW-0472">Membrane</keyword>
<evidence type="ECO:0000313" key="11">
    <source>
        <dbReference type="Proteomes" id="UP000243525"/>
    </source>
</evidence>
<dbReference type="InterPro" id="IPR003439">
    <property type="entry name" value="ABC_transporter-like_ATP-bd"/>
</dbReference>
<comment type="subcellular location">
    <subcellularLocation>
        <location evidence="1">Membrane</location>
        <topology evidence="1">Multi-pass membrane protein</topology>
    </subcellularLocation>
</comment>
<dbReference type="Gene3D" id="3.40.50.300">
    <property type="entry name" value="P-loop containing nucleotide triphosphate hydrolases"/>
    <property type="match status" value="1"/>
</dbReference>
<dbReference type="SUPFAM" id="SSF52540">
    <property type="entry name" value="P-loop containing nucleoside triphosphate hydrolases"/>
    <property type="match status" value="1"/>
</dbReference>
<evidence type="ECO:0000256" key="2">
    <source>
        <dbReference type="ARBA" id="ARBA00022448"/>
    </source>
</evidence>
<protein>
    <submittedName>
        <fullName evidence="10">ABC-type multidrug transport system ATPase subunit</fullName>
    </submittedName>
</protein>
<dbReference type="InterPro" id="IPR027417">
    <property type="entry name" value="P-loop_NTPase"/>
</dbReference>
<gene>
    <name evidence="10" type="ORF">C8N47_10311</name>
</gene>
<dbReference type="PANTHER" id="PTHR48041:SF139">
    <property type="entry name" value="PROTEIN SCARLET"/>
    <property type="match status" value="1"/>
</dbReference>
<dbReference type="Pfam" id="PF00005">
    <property type="entry name" value="ABC_tran"/>
    <property type="match status" value="1"/>
</dbReference>
<evidence type="ECO:0000313" key="10">
    <source>
        <dbReference type="EMBL" id="PTN09727.1"/>
    </source>
</evidence>
<dbReference type="Proteomes" id="UP000243525">
    <property type="component" value="Unassembled WGS sequence"/>
</dbReference>
<dbReference type="InterPro" id="IPR017871">
    <property type="entry name" value="ABC_transporter-like_CS"/>
</dbReference>
<keyword evidence="5" id="KW-0067">ATP-binding</keyword>
<evidence type="ECO:0000256" key="1">
    <source>
        <dbReference type="ARBA" id="ARBA00004141"/>
    </source>
</evidence>
<feature type="transmembrane region" description="Helical" evidence="8">
    <location>
        <begin position="629"/>
        <end position="649"/>
    </location>
</feature>
<keyword evidence="2" id="KW-0813">Transport</keyword>
<keyword evidence="3 8" id="KW-0812">Transmembrane</keyword>
<dbReference type="EMBL" id="QAAD01000003">
    <property type="protein sequence ID" value="PTN09727.1"/>
    <property type="molecule type" value="Genomic_DNA"/>
</dbReference>
<dbReference type="RefSeq" id="WP_107821117.1">
    <property type="nucleotide sequence ID" value="NZ_OY782574.1"/>
</dbReference>
<accession>A0A2T5C4F4</accession>
<dbReference type="GO" id="GO:0005524">
    <property type="term" value="F:ATP binding"/>
    <property type="evidence" value="ECO:0007669"/>
    <property type="project" value="UniProtKB-KW"/>
</dbReference>
<feature type="domain" description="ABC transporter" evidence="9">
    <location>
        <begin position="253"/>
        <end position="495"/>
    </location>
</feature>
<proteinExistence type="predicted"/>
<dbReference type="Pfam" id="PF01061">
    <property type="entry name" value="ABC2_membrane"/>
    <property type="match status" value="1"/>
</dbReference>
<keyword evidence="11" id="KW-1185">Reference proteome</keyword>
<name>A0A2T5C4F4_9BACT</name>
<dbReference type="GO" id="GO:0140359">
    <property type="term" value="F:ABC-type transporter activity"/>
    <property type="evidence" value="ECO:0007669"/>
    <property type="project" value="InterPro"/>
</dbReference>